<dbReference type="SUPFAM" id="SSF53098">
    <property type="entry name" value="Ribonuclease H-like"/>
    <property type="match status" value="1"/>
</dbReference>
<dbReference type="InterPro" id="IPR044730">
    <property type="entry name" value="RNase_H-like_dom_plant"/>
</dbReference>
<reference evidence="2" key="1">
    <citation type="submission" date="2019-08" db="EMBL/GenBank/DDBJ databases">
        <title>Reference gene set and small RNA set construction with multiple tissues from Davidia involucrata Baill.</title>
        <authorList>
            <person name="Yang H."/>
            <person name="Zhou C."/>
            <person name="Li G."/>
            <person name="Wang J."/>
            <person name="Gao P."/>
            <person name="Wang M."/>
            <person name="Wang R."/>
            <person name="Zhao Y."/>
        </authorList>
    </citation>
    <scope>NUCLEOTIDE SEQUENCE</scope>
    <source>
        <tissue evidence="2">Mixed with DoveR01_LX</tissue>
    </source>
</reference>
<dbReference type="PANTHER" id="PTHR47074">
    <property type="entry name" value="BNAC02G40300D PROTEIN"/>
    <property type="match status" value="1"/>
</dbReference>
<dbReference type="EMBL" id="GHES01024678">
    <property type="protein sequence ID" value="MPA55237.1"/>
    <property type="molecule type" value="Transcribed_RNA"/>
</dbReference>
<dbReference type="InterPro" id="IPR036397">
    <property type="entry name" value="RNaseH_sf"/>
</dbReference>
<dbReference type="GO" id="GO:0003676">
    <property type="term" value="F:nucleic acid binding"/>
    <property type="evidence" value="ECO:0007669"/>
    <property type="project" value="InterPro"/>
</dbReference>
<gene>
    <name evidence="2" type="ORF">Din_024678</name>
</gene>
<dbReference type="Gene3D" id="3.30.420.10">
    <property type="entry name" value="Ribonuclease H-like superfamily/Ribonuclease H"/>
    <property type="match status" value="1"/>
</dbReference>
<dbReference type="CDD" id="cd06222">
    <property type="entry name" value="RNase_H_like"/>
    <property type="match status" value="1"/>
</dbReference>
<dbReference type="AlphaFoldDB" id="A0A5B7AEW9"/>
<dbReference type="InterPro" id="IPR012337">
    <property type="entry name" value="RNaseH-like_sf"/>
</dbReference>
<feature type="domain" description="RNase H type-1" evidence="1">
    <location>
        <begin position="49"/>
        <end position="146"/>
    </location>
</feature>
<name>A0A5B7AEW9_DAVIN</name>
<proteinExistence type="predicted"/>
<dbReference type="InterPro" id="IPR002156">
    <property type="entry name" value="RNaseH_domain"/>
</dbReference>
<dbReference type="InterPro" id="IPR052929">
    <property type="entry name" value="RNase_H-like_EbsB-rel"/>
</dbReference>
<dbReference type="Pfam" id="PF13456">
    <property type="entry name" value="RVT_3"/>
    <property type="match status" value="1"/>
</dbReference>
<evidence type="ECO:0000259" key="1">
    <source>
        <dbReference type="Pfam" id="PF13456"/>
    </source>
</evidence>
<sequence>MAQTPALEYGVALDPQEGEVLHLGSSSSGPSLLGPSSWEPPPLPGLKLNVDGSWNAASGSGGIGALVRIQYAGSALHMESLTIAEGLHFCLEMGCRRTIIESDNASLIGWLRKGADFSFNLEVVLMDIISSACEVEVSQFCYVRRGVTKQPMNWLKGVVW</sequence>
<evidence type="ECO:0000313" key="2">
    <source>
        <dbReference type="EMBL" id="MPA55237.1"/>
    </source>
</evidence>
<dbReference type="PANTHER" id="PTHR47074:SF11">
    <property type="entry name" value="REVERSE TRANSCRIPTASE-LIKE PROTEIN"/>
    <property type="match status" value="1"/>
</dbReference>
<accession>A0A5B7AEW9</accession>
<protein>
    <recommendedName>
        <fullName evidence="1">RNase H type-1 domain-containing protein</fullName>
    </recommendedName>
</protein>
<dbReference type="GO" id="GO:0004523">
    <property type="term" value="F:RNA-DNA hybrid ribonuclease activity"/>
    <property type="evidence" value="ECO:0007669"/>
    <property type="project" value="InterPro"/>
</dbReference>
<organism evidence="2">
    <name type="scientific">Davidia involucrata</name>
    <name type="common">Dove tree</name>
    <dbReference type="NCBI Taxonomy" id="16924"/>
    <lineage>
        <taxon>Eukaryota</taxon>
        <taxon>Viridiplantae</taxon>
        <taxon>Streptophyta</taxon>
        <taxon>Embryophyta</taxon>
        <taxon>Tracheophyta</taxon>
        <taxon>Spermatophyta</taxon>
        <taxon>Magnoliopsida</taxon>
        <taxon>eudicotyledons</taxon>
        <taxon>Gunneridae</taxon>
        <taxon>Pentapetalae</taxon>
        <taxon>asterids</taxon>
        <taxon>Cornales</taxon>
        <taxon>Nyssaceae</taxon>
        <taxon>Davidia</taxon>
    </lineage>
</organism>